<organism evidence="7 8">
    <name type="scientific">Frankia alni (strain DSM 45986 / CECT 9034 / ACN14a)</name>
    <dbReference type="NCBI Taxonomy" id="326424"/>
    <lineage>
        <taxon>Bacteria</taxon>
        <taxon>Bacillati</taxon>
        <taxon>Actinomycetota</taxon>
        <taxon>Actinomycetes</taxon>
        <taxon>Frankiales</taxon>
        <taxon>Frankiaceae</taxon>
        <taxon>Frankia</taxon>
    </lineage>
</organism>
<dbReference type="InterPro" id="IPR050109">
    <property type="entry name" value="HTH-type_TetR-like_transc_reg"/>
</dbReference>
<dbReference type="PANTHER" id="PTHR30055:SF234">
    <property type="entry name" value="HTH-TYPE TRANSCRIPTIONAL REGULATOR BETI"/>
    <property type="match status" value="1"/>
</dbReference>
<keyword evidence="8" id="KW-1185">Reference proteome</keyword>
<keyword evidence="2 4" id="KW-0238">DNA-binding</keyword>
<keyword evidence="1" id="KW-0805">Transcription regulation</keyword>
<dbReference type="eggNOG" id="COG1309">
    <property type="taxonomic scope" value="Bacteria"/>
</dbReference>
<dbReference type="OrthoDB" id="8222629at2"/>
<evidence type="ECO:0000256" key="1">
    <source>
        <dbReference type="ARBA" id="ARBA00023015"/>
    </source>
</evidence>
<evidence type="ECO:0000259" key="6">
    <source>
        <dbReference type="PROSITE" id="PS50977"/>
    </source>
</evidence>
<dbReference type="Proteomes" id="UP000000657">
    <property type="component" value="Chromosome"/>
</dbReference>
<feature type="DNA-binding region" description="H-T-H motif" evidence="4">
    <location>
        <begin position="30"/>
        <end position="49"/>
    </location>
</feature>
<feature type="domain" description="HTH tetR-type" evidence="6">
    <location>
        <begin position="6"/>
        <end position="67"/>
    </location>
</feature>
<accession>Q0RIM1</accession>
<dbReference type="InterPro" id="IPR009057">
    <property type="entry name" value="Homeodomain-like_sf"/>
</dbReference>
<dbReference type="GO" id="GO:0000976">
    <property type="term" value="F:transcription cis-regulatory region binding"/>
    <property type="evidence" value="ECO:0007669"/>
    <property type="project" value="TreeGrafter"/>
</dbReference>
<evidence type="ECO:0000313" key="8">
    <source>
        <dbReference type="Proteomes" id="UP000000657"/>
    </source>
</evidence>
<dbReference type="HOGENOM" id="CLU_069356_40_3_11"/>
<keyword evidence="3" id="KW-0804">Transcription</keyword>
<dbReference type="InterPro" id="IPR001647">
    <property type="entry name" value="HTH_TetR"/>
</dbReference>
<dbReference type="PANTHER" id="PTHR30055">
    <property type="entry name" value="HTH-TYPE TRANSCRIPTIONAL REGULATOR RUTR"/>
    <property type="match status" value="1"/>
</dbReference>
<dbReference type="InterPro" id="IPR036271">
    <property type="entry name" value="Tet_transcr_reg_TetR-rel_C_sf"/>
</dbReference>
<dbReference type="Pfam" id="PF13305">
    <property type="entry name" value="TetR_C_33"/>
    <property type="match status" value="1"/>
</dbReference>
<dbReference type="SUPFAM" id="SSF48498">
    <property type="entry name" value="Tetracyclin repressor-like, C-terminal domain"/>
    <property type="match status" value="1"/>
</dbReference>
<reference evidence="7 8" key="1">
    <citation type="journal article" date="2007" name="Genome Res.">
        <title>Genome characteristics of facultatively symbiotic Frankia sp. strains reflect host range and host plant biogeography.</title>
        <authorList>
            <person name="Normand P."/>
            <person name="Lapierre P."/>
            <person name="Tisa L.S."/>
            <person name="Gogarten J.P."/>
            <person name="Alloisio N."/>
            <person name="Bagnarol E."/>
            <person name="Bassi C.A."/>
            <person name="Berry A.M."/>
            <person name="Bickhart D.M."/>
            <person name="Choisne N."/>
            <person name="Couloux A."/>
            <person name="Cournoyer B."/>
            <person name="Cruveiller S."/>
            <person name="Daubin V."/>
            <person name="Demange N."/>
            <person name="Francino M.P."/>
            <person name="Goltsman E."/>
            <person name="Huang Y."/>
            <person name="Kopp O.R."/>
            <person name="Labarre L."/>
            <person name="Lapidus A."/>
            <person name="Lavire C."/>
            <person name="Marechal J."/>
            <person name="Martinez M."/>
            <person name="Mastronunzio J.E."/>
            <person name="Mullin B.C."/>
            <person name="Niemann J."/>
            <person name="Pujic P."/>
            <person name="Rawnsley T."/>
            <person name="Rouy Z."/>
            <person name="Schenowitz C."/>
            <person name="Sellstedt A."/>
            <person name="Tavares F."/>
            <person name="Tomkins J.P."/>
            <person name="Vallenet D."/>
            <person name="Valverde C."/>
            <person name="Wall L.G."/>
            <person name="Wang Y."/>
            <person name="Medigue C."/>
            <person name="Benson D.R."/>
        </authorList>
    </citation>
    <scope>NUCLEOTIDE SEQUENCE [LARGE SCALE GENOMIC DNA]</scope>
    <source>
        <strain evidence="8">DSM 45986 / CECT 9034 / ACN14a</strain>
    </source>
</reference>
<dbReference type="Pfam" id="PF00440">
    <property type="entry name" value="TetR_N"/>
    <property type="match status" value="1"/>
</dbReference>
<dbReference type="InterPro" id="IPR025996">
    <property type="entry name" value="MT1864/Rv1816-like_C"/>
</dbReference>
<dbReference type="PROSITE" id="PS50977">
    <property type="entry name" value="HTH_TETR_2"/>
    <property type="match status" value="1"/>
</dbReference>
<evidence type="ECO:0000256" key="5">
    <source>
        <dbReference type="SAM" id="MobiDB-lite"/>
    </source>
</evidence>
<dbReference type="GO" id="GO:0003700">
    <property type="term" value="F:DNA-binding transcription factor activity"/>
    <property type="evidence" value="ECO:0007669"/>
    <property type="project" value="TreeGrafter"/>
</dbReference>
<feature type="region of interest" description="Disordered" evidence="5">
    <location>
        <begin position="221"/>
        <end position="247"/>
    </location>
</feature>
<gene>
    <name evidence="7" type="ordered locus">FRAAL4005</name>
</gene>
<dbReference type="EMBL" id="CT573213">
    <property type="protein sequence ID" value="CAJ62647.1"/>
    <property type="molecule type" value="Genomic_DNA"/>
</dbReference>
<proteinExistence type="predicted"/>
<dbReference type="Gene3D" id="1.10.357.10">
    <property type="entry name" value="Tetracycline Repressor, domain 2"/>
    <property type="match status" value="1"/>
</dbReference>
<dbReference type="AlphaFoldDB" id="Q0RIM1"/>
<dbReference type="SUPFAM" id="SSF46689">
    <property type="entry name" value="Homeodomain-like"/>
    <property type="match status" value="1"/>
</dbReference>
<evidence type="ECO:0000313" key="7">
    <source>
        <dbReference type="EMBL" id="CAJ62647.1"/>
    </source>
</evidence>
<evidence type="ECO:0000256" key="2">
    <source>
        <dbReference type="ARBA" id="ARBA00023125"/>
    </source>
</evidence>
<dbReference type="KEGG" id="fal:FRAAL4005"/>
<sequence>MRGQGEQLRREILAAVNHLLVEWGSAEKLTMRAVAREVGVAAPSIYLHFPDKAALVWAALSDKYDDLVASMARADEATDDTDPREPLRAQTHAYCRFALTNPGHYRLMFEVPQPTVEIARISEHPAHGVSASLRAGFRRCRQSGYALSLPVEQAAQTLWAGLHGMVTLHHSLFHDESTENLTLQLADGLLDSLVASTPGTSPPFRSAPPETAASRHIRAILAGNTDRQGGDSLAHAPGGASHRPTGR</sequence>
<protein>
    <submittedName>
        <fullName evidence="7">Transcriptional regulator, TetR family</fullName>
    </submittedName>
</protein>
<name>Q0RIM1_FRAAA</name>
<evidence type="ECO:0000256" key="4">
    <source>
        <dbReference type="PROSITE-ProRule" id="PRU00335"/>
    </source>
</evidence>
<dbReference type="STRING" id="326424.FRAAL4005"/>
<evidence type="ECO:0000256" key="3">
    <source>
        <dbReference type="ARBA" id="ARBA00023163"/>
    </source>
</evidence>
<dbReference type="RefSeq" id="WP_011605135.1">
    <property type="nucleotide sequence ID" value="NC_008278.1"/>
</dbReference>